<dbReference type="STRING" id="145854.GA0074692_1325"/>
<evidence type="ECO:0000313" key="3">
    <source>
        <dbReference type="Proteomes" id="UP000198959"/>
    </source>
</evidence>
<keyword evidence="1" id="KW-1133">Transmembrane helix</keyword>
<protein>
    <recommendedName>
        <fullName evidence="4">Integral membrane protein</fullName>
    </recommendedName>
</protein>
<feature type="transmembrane region" description="Helical" evidence="1">
    <location>
        <begin position="20"/>
        <end position="39"/>
    </location>
</feature>
<sequence length="198" mass="20954">MWAAPAEYGQPAATDAKNGVAAPLLAGFSIALLASVGQAPSSFRWPGAVILVLLLVVAAFVLSIQLGFRSRARLYSRADALAWGPVNDLPAEQDEEIRARIQRAHLASWFRAQRWVQLAYNTAIGLLGLALTLVAAPPTSYGGGAAVAGSEAAWRWTAFGVGLLLTGLEVGWILRDEYRRLRARRTPTGASGGEGSAT</sequence>
<feature type="transmembrane region" description="Helical" evidence="1">
    <location>
        <begin position="118"/>
        <end position="136"/>
    </location>
</feature>
<evidence type="ECO:0000313" key="2">
    <source>
        <dbReference type="EMBL" id="SCL22088.1"/>
    </source>
</evidence>
<dbReference type="AlphaFoldDB" id="A0A1C6RXZ0"/>
<reference evidence="3" key="1">
    <citation type="submission" date="2016-06" db="EMBL/GenBank/DDBJ databases">
        <authorList>
            <person name="Varghese N."/>
            <person name="Submissions Spin"/>
        </authorList>
    </citation>
    <scope>NUCLEOTIDE SEQUENCE [LARGE SCALE GENOMIC DNA]</scope>
    <source>
        <strain evidence="3">DSM 43817</strain>
    </source>
</reference>
<evidence type="ECO:0008006" key="4">
    <source>
        <dbReference type="Google" id="ProtNLM"/>
    </source>
</evidence>
<dbReference type="Proteomes" id="UP000198959">
    <property type="component" value="Unassembled WGS sequence"/>
</dbReference>
<dbReference type="EMBL" id="FMHW01000002">
    <property type="protein sequence ID" value="SCL22088.1"/>
    <property type="molecule type" value="Genomic_DNA"/>
</dbReference>
<proteinExistence type="predicted"/>
<evidence type="ECO:0000256" key="1">
    <source>
        <dbReference type="SAM" id="Phobius"/>
    </source>
</evidence>
<keyword evidence="1" id="KW-0812">Transmembrane</keyword>
<keyword evidence="1" id="KW-0472">Membrane</keyword>
<organism evidence="2 3">
    <name type="scientific">Micromonospora pallida</name>
    <dbReference type="NCBI Taxonomy" id="145854"/>
    <lineage>
        <taxon>Bacteria</taxon>
        <taxon>Bacillati</taxon>
        <taxon>Actinomycetota</taxon>
        <taxon>Actinomycetes</taxon>
        <taxon>Micromonosporales</taxon>
        <taxon>Micromonosporaceae</taxon>
        <taxon>Micromonospora</taxon>
    </lineage>
</organism>
<feature type="transmembrane region" description="Helical" evidence="1">
    <location>
        <begin position="45"/>
        <end position="68"/>
    </location>
</feature>
<name>A0A1C6RXZ0_9ACTN</name>
<gene>
    <name evidence="2" type="ORF">GA0074692_1325</name>
</gene>
<feature type="transmembrane region" description="Helical" evidence="1">
    <location>
        <begin position="156"/>
        <end position="174"/>
    </location>
</feature>
<keyword evidence="3" id="KW-1185">Reference proteome</keyword>
<accession>A0A1C6RXZ0</accession>